<keyword evidence="4 8" id="KW-0808">Transferase</keyword>
<dbReference type="InterPro" id="IPR015424">
    <property type="entry name" value="PyrdxlP-dep_Trfase"/>
</dbReference>
<dbReference type="HOGENOM" id="CLU_003433_2_5_2"/>
<evidence type="ECO:0000256" key="4">
    <source>
        <dbReference type="ARBA" id="ARBA00022679"/>
    </source>
</evidence>
<dbReference type="InterPro" id="IPR000192">
    <property type="entry name" value="Aminotrans_V_dom"/>
</dbReference>
<dbReference type="NCBIfam" id="TIGR01979">
    <property type="entry name" value="sufS"/>
    <property type="match status" value="1"/>
</dbReference>
<dbReference type="GO" id="GO:0030170">
    <property type="term" value="F:pyridoxal phosphate binding"/>
    <property type="evidence" value="ECO:0007669"/>
    <property type="project" value="UniProtKB-UniRule"/>
</dbReference>
<comment type="function">
    <text evidence="8">Catalyzes the removal of elemental sulfur and selenium atoms from L-cysteine, L-cystine, L-selenocysteine, and L-selenocystine to produce L-alanine.</text>
</comment>
<accession>E0SSJ3</accession>
<organism evidence="10 11">
    <name type="scientific">Ignisphaera aggregans (strain DSM 17230 / JCM 13409 / AQ1.S1)</name>
    <dbReference type="NCBI Taxonomy" id="583356"/>
    <lineage>
        <taxon>Archaea</taxon>
        <taxon>Thermoproteota</taxon>
        <taxon>Thermoprotei</taxon>
        <taxon>Desulfurococcales</taxon>
        <taxon>Desulfurococcaceae</taxon>
        <taxon>Ignisphaera</taxon>
    </lineage>
</organism>
<dbReference type="PIRSF" id="PIRSF005572">
    <property type="entry name" value="NifS"/>
    <property type="match status" value="1"/>
</dbReference>
<comment type="cofactor">
    <cofactor evidence="1 7">
        <name>pyridoxal 5'-phosphate</name>
        <dbReference type="ChEBI" id="CHEBI:597326"/>
    </cofactor>
</comment>
<comment type="similarity">
    <text evidence="2 8">Belongs to the class-V pyridoxal-phosphate-dependent aminotransferase family. Csd subfamily.</text>
</comment>
<evidence type="ECO:0000256" key="1">
    <source>
        <dbReference type="ARBA" id="ARBA00001933"/>
    </source>
</evidence>
<evidence type="ECO:0000256" key="6">
    <source>
        <dbReference type="ARBA" id="ARBA00050776"/>
    </source>
</evidence>
<dbReference type="EC" id="2.8.1.7" evidence="3 8"/>
<dbReference type="GO" id="GO:0006534">
    <property type="term" value="P:cysteine metabolic process"/>
    <property type="evidence" value="ECO:0007669"/>
    <property type="project" value="UniProtKB-UniRule"/>
</dbReference>
<dbReference type="PROSITE" id="PS00595">
    <property type="entry name" value="AA_TRANSFER_CLASS_5"/>
    <property type="match status" value="1"/>
</dbReference>
<dbReference type="EMBL" id="CP002098">
    <property type="protein sequence ID" value="ADM28578.1"/>
    <property type="molecule type" value="Genomic_DNA"/>
</dbReference>
<dbReference type="PANTHER" id="PTHR43586">
    <property type="entry name" value="CYSTEINE DESULFURASE"/>
    <property type="match status" value="1"/>
</dbReference>
<name>E0SSJ3_IGNAA</name>
<dbReference type="SUPFAM" id="SSF53383">
    <property type="entry name" value="PLP-dependent transferases"/>
    <property type="match status" value="1"/>
</dbReference>
<keyword evidence="5 8" id="KW-0663">Pyridoxal phosphate</keyword>
<reference evidence="10 11" key="1">
    <citation type="journal article" date="2010" name="Stand. Genomic Sci.">
        <title>Complete genome sequence of Ignisphaera aggregans type strain (AQ1.S1).</title>
        <authorList>
            <person name="Goker M."/>
            <person name="Held B."/>
            <person name="Lapidus A."/>
            <person name="Nolan M."/>
            <person name="Spring S."/>
            <person name="Yasawong M."/>
            <person name="Lucas S."/>
            <person name="Glavina Del Rio T."/>
            <person name="Tice H."/>
            <person name="Cheng J.F."/>
            <person name="Goodwin L."/>
            <person name="Tapia R."/>
            <person name="Pitluck S."/>
            <person name="Liolios K."/>
            <person name="Ivanova N."/>
            <person name="Mavromatis K."/>
            <person name="Mikhailova N."/>
            <person name="Pati A."/>
            <person name="Chen A."/>
            <person name="Palaniappan K."/>
            <person name="Brambilla E."/>
            <person name="Land M."/>
            <person name="Hauser L."/>
            <person name="Chang Y.J."/>
            <person name="Jeffries C.D."/>
            <person name="Brettin T."/>
            <person name="Detter J.C."/>
            <person name="Han C."/>
            <person name="Rohde M."/>
            <person name="Sikorski J."/>
            <person name="Woyke T."/>
            <person name="Bristow J."/>
            <person name="Eisen J.A."/>
            <person name="Markowitz V."/>
            <person name="Hugenholtz P."/>
            <person name="Kyrpides N.C."/>
            <person name="Klenk H.P."/>
        </authorList>
    </citation>
    <scope>NUCLEOTIDE SEQUENCE [LARGE SCALE GENOMIC DNA]</scope>
    <source>
        <strain evidence="11">DSM 17230 / JCM 13409 / AQ1.S1</strain>
    </source>
</reference>
<dbReference type="CDD" id="cd06453">
    <property type="entry name" value="SufS_like"/>
    <property type="match status" value="1"/>
</dbReference>
<dbReference type="Gene3D" id="3.40.640.10">
    <property type="entry name" value="Type I PLP-dependent aspartate aminotransferase-like (Major domain)"/>
    <property type="match status" value="1"/>
</dbReference>
<gene>
    <name evidence="10" type="ordered locus">Igag_1781</name>
</gene>
<dbReference type="GO" id="GO:0031071">
    <property type="term" value="F:cysteine desulfurase activity"/>
    <property type="evidence" value="ECO:0007669"/>
    <property type="project" value="UniProtKB-UniRule"/>
</dbReference>
<dbReference type="BioCyc" id="IAGG583356:GHAH-1768-MONOMER"/>
<comment type="catalytic activity">
    <reaction evidence="6 8">
        <text>(sulfur carrier)-H + L-cysteine = (sulfur carrier)-SH + L-alanine</text>
        <dbReference type="Rhea" id="RHEA:43892"/>
        <dbReference type="Rhea" id="RHEA-COMP:14737"/>
        <dbReference type="Rhea" id="RHEA-COMP:14739"/>
        <dbReference type="ChEBI" id="CHEBI:29917"/>
        <dbReference type="ChEBI" id="CHEBI:35235"/>
        <dbReference type="ChEBI" id="CHEBI:57972"/>
        <dbReference type="ChEBI" id="CHEBI:64428"/>
        <dbReference type="EC" id="2.8.1.7"/>
    </reaction>
</comment>
<dbReference type="Proteomes" id="UP000001304">
    <property type="component" value="Chromosome"/>
</dbReference>
<dbReference type="Gene3D" id="3.90.1150.10">
    <property type="entry name" value="Aspartate Aminotransferase, domain 1"/>
    <property type="match status" value="1"/>
</dbReference>
<sequence length="417" mass="47316">MVLDVSSIREDFPIFRRYPDLVYLDNAATTHKPRVVIEAIRNFYENFNANIHRGLYDLSQKATEIYEDAHEVVAKFINAYSWEEVIFTRNSTESLNLLAYSIGLNYLQPGDEIVISIAEHHSNMLPWMRIAELRNASIRIVRVDENGEMDYRELENIVNEKTKVVSITHVSNVLGVINDVKKIASIAHRVGAIVVVDGAQSVPHIPIDVKALDIDFLVFSGHKMLGPMGIGVLWGRKDILMDMDPPFYGGDMVKSVDIAIRDSNIVKKNIVLNDLPWKFEPGTANVADAVGLVEAIRYLIRIDLNNIDLHEKELARYTIKRLEEYNEKITILGSKDIAKKSGIISFVLQGLDPQVLAYMLSTKNIAIRAGFHCAQPLHRYLGLNKGSDRISFYIYNDYSDIDRFVDAIDWILKELGI</sequence>
<dbReference type="InterPro" id="IPR016454">
    <property type="entry name" value="Cysteine_dSase"/>
</dbReference>
<evidence type="ECO:0000256" key="7">
    <source>
        <dbReference type="RuleBase" id="RU004504"/>
    </source>
</evidence>
<evidence type="ECO:0000313" key="11">
    <source>
        <dbReference type="Proteomes" id="UP000001304"/>
    </source>
</evidence>
<dbReference type="AlphaFoldDB" id="E0SSJ3"/>
<feature type="domain" description="Aminotransferase class V" evidence="9">
    <location>
        <begin position="22"/>
        <end position="404"/>
    </location>
</feature>
<dbReference type="InterPro" id="IPR015421">
    <property type="entry name" value="PyrdxlP-dep_Trfase_major"/>
</dbReference>
<dbReference type="PANTHER" id="PTHR43586:SF8">
    <property type="entry name" value="CYSTEINE DESULFURASE 1, CHLOROPLASTIC"/>
    <property type="match status" value="1"/>
</dbReference>
<dbReference type="InterPro" id="IPR015422">
    <property type="entry name" value="PyrdxlP-dep_Trfase_small"/>
</dbReference>
<dbReference type="InterPro" id="IPR020578">
    <property type="entry name" value="Aminotrans_V_PyrdxlP_BS"/>
</dbReference>
<evidence type="ECO:0000256" key="5">
    <source>
        <dbReference type="ARBA" id="ARBA00022898"/>
    </source>
</evidence>
<keyword evidence="11" id="KW-1185">Reference proteome</keyword>
<protein>
    <recommendedName>
        <fullName evidence="3 8">Cysteine desulfurase</fullName>
        <ecNumber evidence="3 8">2.8.1.7</ecNumber>
    </recommendedName>
</protein>
<dbReference type="KEGG" id="iag:Igag_1781"/>
<evidence type="ECO:0000259" key="9">
    <source>
        <dbReference type="Pfam" id="PF00266"/>
    </source>
</evidence>
<dbReference type="InterPro" id="IPR010970">
    <property type="entry name" value="Cys_dSase_SufS"/>
</dbReference>
<evidence type="ECO:0000256" key="8">
    <source>
        <dbReference type="RuleBase" id="RU004506"/>
    </source>
</evidence>
<proteinExistence type="inferred from homology"/>
<evidence type="ECO:0000256" key="3">
    <source>
        <dbReference type="ARBA" id="ARBA00012239"/>
    </source>
</evidence>
<dbReference type="Pfam" id="PF00266">
    <property type="entry name" value="Aminotran_5"/>
    <property type="match status" value="1"/>
</dbReference>
<dbReference type="STRING" id="583356.Igag_1781"/>
<evidence type="ECO:0000256" key="2">
    <source>
        <dbReference type="ARBA" id="ARBA00010447"/>
    </source>
</evidence>
<evidence type="ECO:0000313" key="10">
    <source>
        <dbReference type="EMBL" id="ADM28578.1"/>
    </source>
</evidence>